<feature type="compositionally biased region" description="Polar residues" evidence="5">
    <location>
        <begin position="147"/>
        <end position="157"/>
    </location>
</feature>
<dbReference type="EMBL" id="VCGU01000009">
    <property type="protein sequence ID" value="TRY71190.1"/>
    <property type="molecule type" value="Genomic_DNA"/>
</dbReference>
<evidence type="ECO:0000313" key="7">
    <source>
        <dbReference type="Proteomes" id="UP000318571"/>
    </source>
</evidence>
<comment type="caution">
    <text evidence="6">The sequence shown here is derived from an EMBL/GenBank/DDBJ whole genome shotgun (WGS) entry which is preliminary data.</text>
</comment>
<comment type="function">
    <text evidence="1">May be involved in 20S pre-rRNA processing.</text>
</comment>
<dbReference type="AlphaFoldDB" id="A0A553P0I5"/>
<dbReference type="STRING" id="6832.A0A553P0I5"/>
<organism evidence="6 7">
    <name type="scientific">Tigriopus californicus</name>
    <name type="common">Marine copepod</name>
    <dbReference type="NCBI Taxonomy" id="6832"/>
    <lineage>
        <taxon>Eukaryota</taxon>
        <taxon>Metazoa</taxon>
        <taxon>Ecdysozoa</taxon>
        <taxon>Arthropoda</taxon>
        <taxon>Crustacea</taxon>
        <taxon>Multicrustacea</taxon>
        <taxon>Hexanauplia</taxon>
        <taxon>Copepoda</taxon>
        <taxon>Harpacticoida</taxon>
        <taxon>Harpacticidae</taxon>
        <taxon>Tigriopus</taxon>
    </lineage>
</organism>
<dbReference type="GO" id="GO:0006364">
    <property type="term" value="P:rRNA processing"/>
    <property type="evidence" value="ECO:0007669"/>
    <property type="project" value="UniProtKB-KW"/>
</dbReference>
<protein>
    <recommendedName>
        <fullName evidence="3">Pre-rRNA-processing protein TSR2 homolog</fullName>
    </recommendedName>
</protein>
<keyword evidence="7" id="KW-1185">Reference proteome</keyword>
<dbReference type="InterPro" id="IPR019398">
    <property type="entry name" value="Pre-rRNA_process_TSR2"/>
</dbReference>
<comment type="similarity">
    <text evidence="2">Belongs to the TSR2 family.</text>
</comment>
<evidence type="ECO:0000256" key="2">
    <source>
        <dbReference type="ARBA" id="ARBA00006524"/>
    </source>
</evidence>
<gene>
    <name evidence="6" type="ORF">TCAL_17329</name>
</gene>
<evidence type="ECO:0000256" key="4">
    <source>
        <dbReference type="ARBA" id="ARBA00022552"/>
    </source>
</evidence>
<name>A0A553P0I5_TIGCA</name>
<dbReference type="OMA" id="RICHTLP"/>
<feature type="region of interest" description="Disordered" evidence="5">
    <location>
        <begin position="127"/>
        <end position="179"/>
    </location>
</feature>
<dbReference type="Proteomes" id="UP000318571">
    <property type="component" value="Chromosome 9"/>
</dbReference>
<proteinExistence type="inferred from homology"/>
<reference evidence="6 7" key="1">
    <citation type="journal article" date="2018" name="Nat. Ecol. Evol.">
        <title>Genomic signatures of mitonuclear coevolution across populations of Tigriopus californicus.</title>
        <authorList>
            <person name="Barreto F.S."/>
            <person name="Watson E.T."/>
            <person name="Lima T.G."/>
            <person name="Willett C.S."/>
            <person name="Edmands S."/>
            <person name="Li W."/>
            <person name="Burton R.S."/>
        </authorList>
    </citation>
    <scope>NUCLEOTIDE SEQUENCE [LARGE SCALE GENOMIC DNA]</scope>
    <source>
        <strain evidence="6 7">San Diego</strain>
    </source>
</reference>
<sequence length="199" mass="21661">MNPPVLSASSDGPFWFRTATQAILKNWTALQLIVAHQSAGPDTPAKAEWLATAIPQWFAENPDLTLDEVAGFLEDLIVDEFHVQIDDGSYEEVGAMLLKYQRICHTLPAQQVQVELRQLPRCDLARSRVEDPGLDPSEPGSAPVAMETSSSTPSNIALTRMTMDEAEEPVTSAPMDPDAWITVAPKKKGRAVKSGPPLS</sequence>
<evidence type="ECO:0000256" key="1">
    <source>
        <dbReference type="ARBA" id="ARBA00002210"/>
    </source>
</evidence>
<evidence type="ECO:0000313" key="6">
    <source>
        <dbReference type="EMBL" id="TRY71190.1"/>
    </source>
</evidence>
<accession>A0A553P0I5</accession>
<keyword evidence="4" id="KW-0698">rRNA processing</keyword>
<dbReference type="Pfam" id="PF10273">
    <property type="entry name" value="WGG"/>
    <property type="match status" value="1"/>
</dbReference>
<evidence type="ECO:0000256" key="3">
    <source>
        <dbReference type="ARBA" id="ARBA00017551"/>
    </source>
</evidence>
<evidence type="ECO:0000256" key="5">
    <source>
        <dbReference type="SAM" id="MobiDB-lite"/>
    </source>
</evidence>
<dbReference type="PANTHER" id="PTHR21250">
    <property type="entry name" value="PRE-RRNA-PROCESSING PROTEIN TSR2 HOMOLOG"/>
    <property type="match status" value="1"/>
</dbReference>